<keyword evidence="10" id="KW-0732">Signal</keyword>
<evidence type="ECO:0000256" key="2">
    <source>
        <dbReference type="ARBA" id="ARBA00012438"/>
    </source>
</evidence>
<evidence type="ECO:0000256" key="5">
    <source>
        <dbReference type="ARBA" id="ARBA00022741"/>
    </source>
</evidence>
<keyword evidence="3" id="KW-0597">Phosphoprotein</keyword>
<evidence type="ECO:0000256" key="9">
    <source>
        <dbReference type="SAM" id="Phobius"/>
    </source>
</evidence>
<accession>A0AA46S254</accession>
<feature type="transmembrane region" description="Helical" evidence="9">
    <location>
        <begin position="353"/>
        <end position="372"/>
    </location>
</feature>
<feature type="chain" id="PRO_5041451031" description="histidine kinase" evidence="10">
    <location>
        <begin position="20"/>
        <end position="609"/>
    </location>
</feature>
<geneLocation type="plasmid" evidence="14 15">
    <name>pCNAC48</name>
</geneLocation>
<feature type="domain" description="7TM-DISM receptor extracellular" evidence="12">
    <location>
        <begin position="173"/>
        <end position="374"/>
    </location>
</feature>
<keyword evidence="5" id="KW-0547">Nucleotide-binding</keyword>
<dbReference type="GO" id="GO:0005524">
    <property type="term" value="F:ATP binding"/>
    <property type="evidence" value="ECO:0007669"/>
    <property type="project" value="UniProtKB-KW"/>
</dbReference>
<dbReference type="InterPro" id="IPR011623">
    <property type="entry name" value="7TMR_DISM_rcpt_extracell_dom1"/>
</dbReference>
<keyword evidence="4" id="KW-0808">Transferase</keyword>
<keyword evidence="8" id="KW-0175">Coiled coil</keyword>
<evidence type="ECO:0000256" key="3">
    <source>
        <dbReference type="ARBA" id="ARBA00022553"/>
    </source>
</evidence>
<dbReference type="Pfam" id="PF07696">
    <property type="entry name" value="7TMR-DISMED2"/>
    <property type="match status" value="1"/>
</dbReference>
<evidence type="ECO:0000313" key="15">
    <source>
        <dbReference type="Proteomes" id="UP001164100"/>
    </source>
</evidence>
<dbReference type="Proteomes" id="UP001164100">
    <property type="component" value="Plasmid pCNAC48"/>
</dbReference>
<feature type="signal peptide" evidence="10">
    <location>
        <begin position="1"/>
        <end position="19"/>
    </location>
</feature>
<dbReference type="InterPro" id="IPR011495">
    <property type="entry name" value="Sig_transdc_His_kin_sub2_dim/P"/>
</dbReference>
<keyword evidence="14" id="KW-0614">Plasmid</keyword>
<evidence type="ECO:0000256" key="1">
    <source>
        <dbReference type="ARBA" id="ARBA00000085"/>
    </source>
</evidence>
<evidence type="ECO:0000259" key="11">
    <source>
        <dbReference type="Pfam" id="PF07568"/>
    </source>
</evidence>
<keyword evidence="9" id="KW-0472">Membrane</keyword>
<dbReference type="GO" id="GO:0004673">
    <property type="term" value="F:protein histidine kinase activity"/>
    <property type="evidence" value="ECO:0007669"/>
    <property type="project" value="UniProtKB-EC"/>
</dbReference>
<evidence type="ECO:0000313" key="14">
    <source>
        <dbReference type="EMBL" id="UYF44407.1"/>
    </source>
</evidence>
<dbReference type="EMBL" id="CP099557">
    <property type="protein sequence ID" value="UYF44407.1"/>
    <property type="molecule type" value="Genomic_DNA"/>
</dbReference>
<proteinExistence type="predicted"/>
<keyword evidence="9" id="KW-1133">Transmembrane helix</keyword>
<feature type="domain" description="Signal transduction histidine kinase subgroup 2 dimerisation and phosphoacceptor" evidence="11">
    <location>
        <begin position="424"/>
        <end position="498"/>
    </location>
</feature>
<keyword evidence="6" id="KW-0418">Kinase</keyword>
<dbReference type="Pfam" id="PF07695">
    <property type="entry name" value="7TMR-DISM_7TM"/>
    <property type="match status" value="1"/>
</dbReference>
<gene>
    <name evidence="14" type="ORF">NGX11_11405</name>
</gene>
<feature type="transmembrane region" description="Helical" evidence="9">
    <location>
        <begin position="323"/>
        <end position="341"/>
    </location>
</feature>
<dbReference type="AlphaFoldDB" id="A0AA46S254"/>
<dbReference type="EC" id="2.7.13.3" evidence="2"/>
<evidence type="ECO:0000259" key="13">
    <source>
        <dbReference type="Pfam" id="PF07696"/>
    </source>
</evidence>
<dbReference type="InterPro" id="IPR036890">
    <property type="entry name" value="HATPase_C_sf"/>
</dbReference>
<dbReference type="RefSeq" id="WP_263515095.1">
    <property type="nucleotide sequence ID" value="NZ_CP099557.1"/>
</dbReference>
<protein>
    <recommendedName>
        <fullName evidence="2">histidine kinase</fullName>
        <ecNumber evidence="2">2.7.13.3</ecNumber>
    </recommendedName>
</protein>
<dbReference type="Gene3D" id="2.60.40.2380">
    <property type="match status" value="1"/>
</dbReference>
<dbReference type="Pfam" id="PF07568">
    <property type="entry name" value="HisKA_2"/>
    <property type="match status" value="1"/>
</dbReference>
<evidence type="ECO:0000256" key="10">
    <source>
        <dbReference type="SAM" id="SignalP"/>
    </source>
</evidence>
<evidence type="ECO:0000256" key="6">
    <source>
        <dbReference type="ARBA" id="ARBA00022777"/>
    </source>
</evidence>
<feature type="coiled-coil region" evidence="8">
    <location>
        <begin position="368"/>
        <end position="435"/>
    </location>
</feature>
<feature type="transmembrane region" description="Helical" evidence="9">
    <location>
        <begin position="235"/>
        <end position="255"/>
    </location>
</feature>
<organism evidence="14 15">
    <name type="scientific">Aliarcobacter cryaerophilus</name>
    <dbReference type="NCBI Taxonomy" id="28198"/>
    <lineage>
        <taxon>Bacteria</taxon>
        <taxon>Pseudomonadati</taxon>
        <taxon>Campylobacterota</taxon>
        <taxon>Epsilonproteobacteria</taxon>
        <taxon>Campylobacterales</taxon>
        <taxon>Arcobacteraceae</taxon>
        <taxon>Aliarcobacter</taxon>
    </lineage>
</organism>
<dbReference type="InterPro" id="IPR011622">
    <property type="entry name" value="7TMR_DISM_rcpt_extracell_dom2"/>
</dbReference>
<feature type="transmembrane region" description="Helical" evidence="9">
    <location>
        <begin position="202"/>
        <end position="223"/>
    </location>
</feature>
<keyword evidence="9" id="KW-0812">Transmembrane</keyword>
<sequence>MKKTLLIFMLFLSYLSATNIDIDKSSNIDILSSSEIFIDYSKKLTIDKIIENKVSFSKIDSSTKKFGYSPDFKVWIKFTLHNIENEAILKIIEFDNPLVTNINFYENNNLKESEGLLNKSIERKSVNPVFHIKLEKDETKTYYIEASSKKTSLSLKLNLYSYEAFYKQEIIQQIILSLFFGGMIVLALYNLSIYFMIKDISYFYYVGYIITLVFHHLLYVGFANLYLFDSAFMEYIVRYAAIFIALPVLFLALFSKSFLQINQYPKINFILNILIALLVSSVILFIFTNYLEPYRNVISILVMLYLFFITFYAFLNKNEQAKLILFGWTAILFAGSLMYLSSSGIIEDDLSSYYIIEIAFILEALVFSIALANRIKRLQDEKEKMQLSLITEQKENEARLNKIVSNKTNNLIVALEEKEILLKELNHRVKNNMQTIISLIRLQNDEINDSKINILLTTIQNRISAMSHLHELLYQKDTITFVDANEYFEKIISEIQQSFEHDIDVIYDINCNLSSESAIYCGLILNELLTNSFKHAFDENKSGIVNISFFGKNKEYKLVYSDNGKGYNPNLKKSSLGLTLIETLAKKQLKAEMNISTNEGVKVKLRWKE</sequence>
<dbReference type="Gene3D" id="3.30.450.20">
    <property type="entry name" value="PAS domain"/>
    <property type="match status" value="1"/>
</dbReference>
<feature type="domain" description="7TM-DISM receptor extracellular" evidence="13">
    <location>
        <begin position="34"/>
        <end position="161"/>
    </location>
</feature>
<evidence type="ECO:0000256" key="4">
    <source>
        <dbReference type="ARBA" id="ARBA00022679"/>
    </source>
</evidence>
<feature type="transmembrane region" description="Helical" evidence="9">
    <location>
        <begin position="174"/>
        <end position="195"/>
    </location>
</feature>
<feature type="transmembrane region" description="Helical" evidence="9">
    <location>
        <begin position="297"/>
        <end position="316"/>
    </location>
</feature>
<comment type="catalytic activity">
    <reaction evidence="1">
        <text>ATP + protein L-histidine = ADP + protein N-phospho-L-histidine.</text>
        <dbReference type="EC" id="2.7.13.3"/>
    </reaction>
</comment>
<feature type="transmembrane region" description="Helical" evidence="9">
    <location>
        <begin position="267"/>
        <end position="291"/>
    </location>
</feature>
<reference evidence="14" key="1">
    <citation type="journal article" date="2022" name="Front. Microbiol.">
        <title>Species classification and novel plasmid identifications in Arcobacter cryaerophilus and Arcobacter cryaerophilus-like organisms.</title>
        <authorList>
            <person name="Zhou G."/>
            <person name="Wang M."/>
            <person name="Wang H."/>
            <person name="Chen X."/>
            <person name="Gu Y."/>
            <person name="Shao Z."/>
            <person name="Zhang J."/>
            <person name="Zhang M."/>
        </authorList>
    </citation>
    <scope>NUCLEOTIDE SEQUENCE</scope>
    <source>
        <strain evidence="14">ICDCAC48</strain>
    </source>
</reference>
<dbReference type="PANTHER" id="PTHR41523:SF8">
    <property type="entry name" value="ETHYLENE RESPONSE SENSOR PROTEIN"/>
    <property type="match status" value="1"/>
</dbReference>
<evidence type="ECO:0000259" key="12">
    <source>
        <dbReference type="Pfam" id="PF07695"/>
    </source>
</evidence>
<keyword evidence="7" id="KW-0067">ATP-binding</keyword>
<dbReference type="PANTHER" id="PTHR41523">
    <property type="entry name" value="TWO-COMPONENT SYSTEM SENSOR PROTEIN"/>
    <property type="match status" value="1"/>
</dbReference>
<dbReference type="SUPFAM" id="SSF55874">
    <property type="entry name" value="ATPase domain of HSP90 chaperone/DNA topoisomerase II/histidine kinase"/>
    <property type="match status" value="1"/>
</dbReference>
<evidence type="ECO:0000256" key="7">
    <source>
        <dbReference type="ARBA" id="ARBA00022840"/>
    </source>
</evidence>
<name>A0AA46S254_9BACT</name>
<evidence type="ECO:0000256" key="8">
    <source>
        <dbReference type="SAM" id="Coils"/>
    </source>
</evidence>
<dbReference type="Gene3D" id="3.30.565.10">
    <property type="entry name" value="Histidine kinase-like ATPase, C-terminal domain"/>
    <property type="match status" value="1"/>
</dbReference>